<name>A0A2H0WRW4_9BACT</name>
<comment type="caution">
    <text evidence="14">The sequence shown here is derived from an EMBL/GenBank/DDBJ whole genome shotgun (WGS) entry which is preliminary data.</text>
</comment>
<dbReference type="Proteomes" id="UP000231282">
    <property type="component" value="Unassembled WGS sequence"/>
</dbReference>
<reference evidence="15" key="1">
    <citation type="submission" date="2017-09" db="EMBL/GenBank/DDBJ databases">
        <title>Depth-based differentiation of microbial function through sediment-hosted aquifers and enrichment of novel symbionts in the deep terrestrial subsurface.</title>
        <authorList>
            <person name="Probst A.J."/>
            <person name="Ladd B."/>
            <person name="Jarett J.K."/>
            <person name="Geller-Mcgrath D.E."/>
            <person name="Sieber C.M.K."/>
            <person name="Emerson J.B."/>
            <person name="Anantharaman K."/>
            <person name="Thomas B.C."/>
            <person name="Malmstrom R."/>
            <person name="Stieglmeier M."/>
            <person name="Klingl A."/>
            <person name="Woyke T."/>
            <person name="Ryan C.M."/>
            <person name="Banfield J.F."/>
        </authorList>
    </citation>
    <scope>NUCLEOTIDE SEQUENCE [LARGE SCALE GENOMIC DNA]</scope>
</reference>
<comment type="similarity">
    <text evidence="2 11">Belongs to the folylpolyglutamate synthase family.</text>
</comment>
<dbReference type="GO" id="GO:0008841">
    <property type="term" value="F:dihydrofolate synthase activity"/>
    <property type="evidence" value="ECO:0007669"/>
    <property type="project" value="TreeGrafter"/>
</dbReference>
<dbReference type="Gene3D" id="3.40.1190.10">
    <property type="entry name" value="Mur-like, catalytic domain"/>
    <property type="match status" value="1"/>
</dbReference>
<dbReference type="PANTHER" id="PTHR11136">
    <property type="entry name" value="FOLYLPOLYGLUTAMATE SYNTHASE-RELATED"/>
    <property type="match status" value="1"/>
</dbReference>
<evidence type="ECO:0000256" key="9">
    <source>
        <dbReference type="ARBA" id="ARBA00030592"/>
    </source>
</evidence>
<dbReference type="EC" id="6.3.2.17" evidence="3"/>
<dbReference type="InterPro" id="IPR036615">
    <property type="entry name" value="Mur_ligase_C_dom_sf"/>
</dbReference>
<dbReference type="AlphaFoldDB" id="A0A2H0WRW4"/>
<dbReference type="Pfam" id="PF08245">
    <property type="entry name" value="Mur_ligase_M"/>
    <property type="match status" value="1"/>
</dbReference>
<feature type="domain" description="Mur ligase C-terminal" evidence="12">
    <location>
        <begin position="309"/>
        <end position="420"/>
    </location>
</feature>
<organism evidence="14 15">
    <name type="scientific">Candidatus Shapirobacteria bacterium CG09_land_8_20_14_0_10_38_17</name>
    <dbReference type="NCBI Taxonomy" id="1974884"/>
    <lineage>
        <taxon>Bacteria</taxon>
        <taxon>Candidatus Shapironibacteriota</taxon>
    </lineage>
</organism>
<evidence type="ECO:0000256" key="3">
    <source>
        <dbReference type="ARBA" id="ARBA00013025"/>
    </source>
</evidence>
<dbReference type="GO" id="GO:0004326">
    <property type="term" value="F:tetrahydrofolylpolyglutamate synthase activity"/>
    <property type="evidence" value="ECO:0007669"/>
    <property type="project" value="UniProtKB-EC"/>
</dbReference>
<keyword evidence="4 11" id="KW-0436">Ligase</keyword>
<gene>
    <name evidence="14" type="ORF">COT63_00350</name>
</gene>
<dbReference type="SUPFAM" id="SSF53623">
    <property type="entry name" value="MurD-like peptide ligases, catalytic domain"/>
    <property type="match status" value="1"/>
</dbReference>
<dbReference type="PANTHER" id="PTHR11136:SF0">
    <property type="entry name" value="DIHYDROFOLATE SYNTHETASE-RELATED"/>
    <property type="match status" value="1"/>
</dbReference>
<evidence type="ECO:0000256" key="8">
    <source>
        <dbReference type="ARBA" id="ARBA00022842"/>
    </source>
</evidence>
<evidence type="ECO:0000256" key="5">
    <source>
        <dbReference type="ARBA" id="ARBA00022723"/>
    </source>
</evidence>
<dbReference type="GO" id="GO:0005737">
    <property type="term" value="C:cytoplasm"/>
    <property type="evidence" value="ECO:0007669"/>
    <property type="project" value="TreeGrafter"/>
</dbReference>
<evidence type="ECO:0000256" key="4">
    <source>
        <dbReference type="ARBA" id="ARBA00022598"/>
    </source>
</evidence>
<keyword evidence="7 11" id="KW-0067">ATP-binding</keyword>
<dbReference type="FunFam" id="3.40.1190.10:FF:000011">
    <property type="entry name" value="Folylpolyglutamate synthase/dihydrofolate synthase"/>
    <property type="match status" value="1"/>
</dbReference>
<evidence type="ECO:0000256" key="2">
    <source>
        <dbReference type="ARBA" id="ARBA00008276"/>
    </source>
</evidence>
<dbReference type="PIRSF" id="PIRSF001563">
    <property type="entry name" value="Folylpolyglu_synth"/>
    <property type="match status" value="1"/>
</dbReference>
<keyword evidence="6 11" id="KW-0547">Nucleotide-binding</keyword>
<sequence length="455" mass="51858">MKIKNFSQAEQFLYRQIPRGEKNKFPGQLGLDRAQFLLKSIGNPQEKIKVIHIAGTSGKGSTAYLTSQILTDLGLKTGLTLSPHLQDIRERVQINNQLISKQKFISYLNQLLEPIEKMAKSAYGAPTYFEILVALAFHTFYQEKVDYAVMETGLGGWYDGTNVVKNPKKIVILTKIGLDHTQVLGKTIGEIALQKAKIIHPGNIVFALRQKPAANKVFQKIAQEEKAHLVFIKKGVNFKNIKVNTQQTIFDFSYPPLKINQIKLGLLGTHQTENCSLALTIIYLLSKRDRFPLKIKKIRQALEKAHFPGRLEILKTNNKLVIVDGAHNPQKITSLTKTLKLLFPQKKLDFLIAFKKKKDYSQAFPKIIPLANKIYLTQFFKSKQDWISLAEEPVEMAKVLKKLKFNNFEITAKPQKIIKQKSTRPLVITGSLYLIAELYPFLLKKTKISTQKNRY</sequence>
<proteinExistence type="inferred from homology"/>
<dbReference type="PROSITE" id="PS01012">
    <property type="entry name" value="FOLYLPOLYGLU_SYNT_2"/>
    <property type="match status" value="1"/>
</dbReference>
<dbReference type="Pfam" id="PF02875">
    <property type="entry name" value="Mur_ligase_C"/>
    <property type="match status" value="1"/>
</dbReference>
<feature type="domain" description="Mur ligase central" evidence="13">
    <location>
        <begin position="53"/>
        <end position="280"/>
    </location>
</feature>
<evidence type="ECO:0000313" key="14">
    <source>
        <dbReference type="EMBL" id="PIS15361.1"/>
    </source>
</evidence>
<dbReference type="GO" id="GO:0005524">
    <property type="term" value="F:ATP binding"/>
    <property type="evidence" value="ECO:0007669"/>
    <property type="project" value="UniProtKB-KW"/>
</dbReference>
<evidence type="ECO:0000256" key="1">
    <source>
        <dbReference type="ARBA" id="ARBA00001946"/>
    </source>
</evidence>
<evidence type="ECO:0000259" key="12">
    <source>
        <dbReference type="Pfam" id="PF02875"/>
    </source>
</evidence>
<accession>A0A2H0WRW4</accession>
<dbReference type="InterPro" id="IPR036565">
    <property type="entry name" value="Mur-like_cat_sf"/>
</dbReference>
<evidence type="ECO:0000256" key="11">
    <source>
        <dbReference type="PIRNR" id="PIRNR001563"/>
    </source>
</evidence>
<comment type="cofactor">
    <cofactor evidence="1">
        <name>Mg(2+)</name>
        <dbReference type="ChEBI" id="CHEBI:18420"/>
    </cofactor>
</comment>
<protein>
    <recommendedName>
        <fullName evidence="3">tetrahydrofolate synthase</fullName>
        <ecNumber evidence="3">6.3.2.17</ecNumber>
    </recommendedName>
    <alternativeName>
        <fullName evidence="9">Tetrahydrofolylpolyglutamate synthase</fullName>
    </alternativeName>
</protein>
<dbReference type="GO" id="GO:0046872">
    <property type="term" value="F:metal ion binding"/>
    <property type="evidence" value="ECO:0007669"/>
    <property type="project" value="UniProtKB-KW"/>
</dbReference>
<dbReference type="InterPro" id="IPR001645">
    <property type="entry name" value="Folylpolyglutamate_synth"/>
</dbReference>
<dbReference type="InterPro" id="IPR018109">
    <property type="entry name" value="Folylpolyglutamate_synth_CS"/>
</dbReference>
<comment type="catalytic activity">
    <reaction evidence="10">
        <text>(6S)-5,6,7,8-tetrahydrofolyl-(gamma-L-Glu)(n) + L-glutamate + ATP = (6S)-5,6,7,8-tetrahydrofolyl-(gamma-L-Glu)(n+1) + ADP + phosphate + H(+)</text>
        <dbReference type="Rhea" id="RHEA:10580"/>
        <dbReference type="Rhea" id="RHEA-COMP:14738"/>
        <dbReference type="Rhea" id="RHEA-COMP:14740"/>
        <dbReference type="ChEBI" id="CHEBI:15378"/>
        <dbReference type="ChEBI" id="CHEBI:29985"/>
        <dbReference type="ChEBI" id="CHEBI:30616"/>
        <dbReference type="ChEBI" id="CHEBI:43474"/>
        <dbReference type="ChEBI" id="CHEBI:141005"/>
        <dbReference type="ChEBI" id="CHEBI:456216"/>
        <dbReference type="EC" id="6.3.2.17"/>
    </reaction>
</comment>
<dbReference type="InterPro" id="IPR004101">
    <property type="entry name" value="Mur_ligase_C"/>
</dbReference>
<evidence type="ECO:0000256" key="6">
    <source>
        <dbReference type="ARBA" id="ARBA00022741"/>
    </source>
</evidence>
<dbReference type="NCBIfam" id="TIGR01499">
    <property type="entry name" value="folC"/>
    <property type="match status" value="1"/>
</dbReference>
<evidence type="ECO:0000259" key="13">
    <source>
        <dbReference type="Pfam" id="PF08245"/>
    </source>
</evidence>
<keyword evidence="5" id="KW-0479">Metal-binding</keyword>
<evidence type="ECO:0000256" key="7">
    <source>
        <dbReference type="ARBA" id="ARBA00022840"/>
    </source>
</evidence>
<dbReference type="EMBL" id="PEZH01000008">
    <property type="protein sequence ID" value="PIS15361.1"/>
    <property type="molecule type" value="Genomic_DNA"/>
</dbReference>
<dbReference type="InterPro" id="IPR013221">
    <property type="entry name" value="Mur_ligase_cen"/>
</dbReference>
<keyword evidence="8" id="KW-0460">Magnesium</keyword>
<evidence type="ECO:0000313" key="15">
    <source>
        <dbReference type="Proteomes" id="UP000231282"/>
    </source>
</evidence>
<dbReference type="Gene3D" id="3.90.190.20">
    <property type="entry name" value="Mur ligase, C-terminal domain"/>
    <property type="match status" value="1"/>
</dbReference>
<evidence type="ECO:0000256" key="10">
    <source>
        <dbReference type="ARBA" id="ARBA00047493"/>
    </source>
</evidence>
<dbReference type="SUPFAM" id="SSF53244">
    <property type="entry name" value="MurD-like peptide ligases, peptide-binding domain"/>
    <property type="match status" value="1"/>
</dbReference>